<dbReference type="EMBL" id="MU863893">
    <property type="protein sequence ID" value="KAK4202932.1"/>
    <property type="molecule type" value="Genomic_DNA"/>
</dbReference>
<reference evidence="4" key="1">
    <citation type="journal article" date="2023" name="Mol. Phylogenet. Evol.">
        <title>Genome-scale phylogeny and comparative genomics of the fungal order Sordariales.</title>
        <authorList>
            <person name="Hensen N."/>
            <person name="Bonometti L."/>
            <person name="Westerberg I."/>
            <person name="Brannstrom I.O."/>
            <person name="Guillou S."/>
            <person name="Cros-Aarteil S."/>
            <person name="Calhoun S."/>
            <person name="Haridas S."/>
            <person name="Kuo A."/>
            <person name="Mondo S."/>
            <person name="Pangilinan J."/>
            <person name="Riley R."/>
            <person name="LaButti K."/>
            <person name="Andreopoulos B."/>
            <person name="Lipzen A."/>
            <person name="Chen C."/>
            <person name="Yan M."/>
            <person name="Daum C."/>
            <person name="Ng V."/>
            <person name="Clum A."/>
            <person name="Steindorff A."/>
            <person name="Ohm R.A."/>
            <person name="Martin F."/>
            <person name="Silar P."/>
            <person name="Natvig D.O."/>
            <person name="Lalanne C."/>
            <person name="Gautier V."/>
            <person name="Ament-Velasquez S.L."/>
            <person name="Kruys A."/>
            <person name="Hutchinson M.I."/>
            <person name="Powell A.J."/>
            <person name="Barry K."/>
            <person name="Miller A.N."/>
            <person name="Grigoriev I.V."/>
            <person name="Debuchy R."/>
            <person name="Gladieux P."/>
            <person name="Hiltunen Thoren M."/>
            <person name="Johannesson H."/>
        </authorList>
    </citation>
    <scope>NUCLEOTIDE SEQUENCE</scope>
    <source>
        <strain evidence="4">CBS 315.58</strain>
    </source>
</reference>
<dbReference type="GO" id="GO:0005811">
    <property type="term" value="C:lipid droplet"/>
    <property type="evidence" value="ECO:0007669"/>
    <property type="project" value="TreeGrafter"/>
</dbReference>
<comment type="caution">
    <text evidence="4">The sequence shown here is derived from an EMBL/GenBank/DDBJ whole genome shotgun (WGS) entry which is preliminary data.</text>
</comment>
<evidence type="ECO:0000259" key="3">
    <source>
        <dbReference type="Pfam" id="PF00501"/>
    </source>
</evidence>
<reference evidence="4" key="2">
    <citation type="submission" date="2023-05" db="EMBL/GenBank/DDBJ databases">
        <authorList>
            <consortium name="Lawrence Berkeley National Laboratory"/>
            <person name="Steindorff A."/>
            <person name="Hensen N."/>
            <person name="Bonometti L."/>
            <person name="Westerberg I."/>
            <person name="Brannstrom I.O."/>
            <person name="Guillou S."/>
            <person name="Cros-Aarteil S."/>
            <person name="Calhoun S."/>
            <person name="Haridas S."/>
            <person name="Kuo A."/>
            <person name="Mondo S."/>
            <person name="Pangilinan J."/>
            <person name="Riley R."/>
            <person name="Labutti K."/>
            <person name="Andreopoulos B."/>
            <person name="Lipzen A."/>
            <person name="Chen C."/>
            <person name="Yanf M."/>
            <person name="Daum C."/>
            <person name="Ng V."/>
            <person name="Clum A."/>
            <person name="Ohm R."/>
            <person name="Martin F."/>
            <person name="Silar P."/>
            <person name="Natvig D."/>
            <person name="Lalanne C."/>
            <person name="Gautier V."/>
            <person name="Ament-Velasquez S.L."/>
            <person name="Kruys A."/>
            <person name="Hutchinson M.I."/>
            <person name="Powell A.J."/>
            <person name="Barry K."/>
            <person name="Miller A.N."/>
            <person name="Grigoriev I.V."/>
            <person name="Debuchy R."/>
            <person name="Gladieux P."/>
            <person name="Thoren M.H."/>
            <person name="Johannesson H."/>
        </authorList>
    </citation>
    <scope>NUCLEOTIDE SEQUENCE</scope>
    <source>
        <strain evidence="4">CBS 315.58</strain>
    </source>
</reference>
<sequence length="173" mass="19300">MLNSADFVFARIGLWSIGAAPAMINYHLTGQALVYCLKVSRVEIMLIDGDEAALRRMEDVKAEVQSLRYLMLREARRKLADFSSEAPTDELRKGVQGGDQMALFYTSGTTKRLHATDDGSIRAWLWQYVCMPYYHGTGGINAMAQLVANSTLLIAPKFSVSSFWPDIIQSRAT</sequence>
<dbReference type="GO" id="GO:0005324">
    <property type="term" value="F:long-chain fatty acid transmembrane transporter activity"/>
    <property type="evidence" value="ECO:0007669"/>
    <property type="project" value="TreeGrafter"/>
</dbReference>
<dbReference type="Proteomes" id="UP001303160">
    <property type="component" value="Unassembled WGS sequence"/>
</dbReference>
<feature type="domain" description="AMP-dependent synthetase/ligase" evidence="3">
    <location>
        <begin position="1"/>
        <end position="168"/>
    </location>
</feature>
<comment type="similarity">
    <text evidence="1">Belongs to the ATP-dependent AMP-binding enzyme family.</text>
</comment>
<keyword evidence="2" id="KW-0436">Ligase</keyword>
<name>A0AAN6XSF7_9PEZI</name>
<dbReference type="InterPro" id="IPR042099">
    <property type="entry name" value="ANL_N_sf"/>
</dbReference>
<dbReference type="InterPro" id="IPR000873">
    <property type="entry name" value="AMP-dep_synth/lig_dom"/>
</dbReference>
<dbReference type="GO" id="GO:0005777">
    <property type="term" value="C:peroxisome"/>
    <property type="evidence" value="ECO:0007669"/>
    <property type="project" value="TreeGrafter"/>
</dbReference>
<protein>
    <recommendedName>
        <fullName evidence="3">AMP-dependent synthetase/ligase domain-containing protein</fullName>
    </recommendedName>
</protein>
<dbReference type="GO" id="GO:0009898">
    <property type="term" value="C:cytoplasmic side of plasma membrane"/>
    <property type="evidence" value="ECO:0007669"/>
    <property type="project" value="TreeGrafter"/>
</dbReference>
<dbReference type="GO" id="GO:0004467">
    <property type="term" value="F:long-chain fatty acid-CoA ligase activity"/>
    <property type="evidence" value="ECO:0007669"/>
    <property type="project" value="TreeGrafter"/>
</dbReference>
<evidence type="ECO:0000313" key="4">
    <source>
        <dbReference type="EMBL" id="KAK4202932.1"/>
    </source>
</evidence>
<evidence type="ECO:0000313" key="5">
    <source>
        <dbReference type="Proteomes" id="UP001303160"/>
    </source>
</evidence>
<dbReference type="Gene3D" id="3.40.50.12780">
    <property type="entry name" value="N-terminal domain of ligase-like"/>
    <property type="match status" value="1"/>
</dbReference>
<dbReference type="Pfam" id="PF00501">
    <property type="entry name" value="AMP-binding"/>
    <property type="match status" value="1"/>
</dbReference>
<accession>A0AAN6XSF7</accession>
<dbReference type="GO" id="GO:0044539">
    <property type="term" value="P:long-chain fatty acid import into cell"/>
    <property type="evidence" value="ECO:0007669"/>
    <property type="project" value="TreeGrafter"/>
</dbReference>
<dbReference type="AlphaFoldDB" id="A0AAN6XSF7"/>
<dbReference type="SUPFAM" id="SSF56801">
    <property type="entry name" value="Acetyl-CoA synthetase-like"/>
    <property type="match status" value="1"/>
</dbReference>
<evidence type="ECO:0000256" key="1">
    <source>
        <dbReference type="ARBA" id="ARBA00006432"/>
    </source>
</evidence>
<gene>
    <name evidence="4" type="ORF">QBC40DRAFT_251632</name>
</gene>
<evidence type="ECO:0000256" key="2">
    <source>
        <dbReference type="ARBA" id="ARBA00022598"/>
    </source>
</evidence>
<proteinExistence type="inferred from homology"/>
<dbReference type="PANTHER" id="PTHR43107:SF6">
    <property type="entry name" value="ACYL-COA SYNTHETASE FAMILY PROTEIN (CEFD1), PUTATIVE (AFU_ORTHOLOGUE AFUA_6G03630)-RELATED"/>
    <property type="match status" value="1"/>
</dbReference>
<keyword evidence="5" id="KW-1185">Reference proteome</keyword>
<organism evidence="4 5">
    <name type="scientific">Triangularia verruculosa</name>
    <dbReference type="NCBI Taxonomy" id="2587418"/>
    <lineage>
        <taxon>Eukaryota</taxon>
        <taxon>Fungi</taxon>
        <taxon>Dikarya</taxon>
        <taxon>Ascomycota</taxon>
        <taxon>Pezizomycotina</taxon>
        <taxon>Sordariomycetes</taxon>
        <taxon>Sordariomycetidae</taxon>
        <taxon>Sordariales</taxon>
        <taxon>Podosporaceae</taxon>
        <taxon>Triangularia</taxon>
    </lineage>
</organism>
<dbReference type="PANTHER" id="PTHR43107">
    <property type="entry name" value="LONG-CHAIN FATTY ACID TRANSPORT PROTEIN"/>
    <property type="match status" value="1"/>
</dbReference>